<feature type="domain" description="VOC" evidence="1">
    <location>
        <begin position="4"/>
        <end position="127"/>
    </location>
</feature>
<sequence>MTQRIASITLLVDSYDTAIAYYVSALGFALLIDHDRGNGDRWVEVAPSGGGVAIRLAVAKNEAQRQAMGAQAGGRVLCVLQTDDLARDVAAYRARGVIFQEEPRQESYGAVAVFQDYLGNRWDLIQPA</sequence>
<dbReference type="Gene3D" id="3.10.180.10">
    <property type="entry name" value="2,3-Dihydroxybiphenyl 1,2-Dioxygenase, domain 1"/>
    <property type="match status" value="1"/>
</dbReference>
<dbReference type="RefSeq" id="WP_227320638.1">
    <property type="nucleotide sequence ID" value="NZ_JAESVB010000002.1"/>
</dbReference>
<reference evidence="2" key="1">
    <citation type="journal article" date="2021" name="Microorganisms">
        <title>Acidisoma silvae sp. nov. and Acidisomacellulosilytica sp. nov., Two Acidophilic Bacteria Isolated from Decaying Wood, Hydrolyzing Cellulose and Producing Poly-3-hydroxybutyrate.</title>
        <authorList>
            <person name="Mieszkin S."/>
            <person name="Pouder E."/>
            <person name="Uroz S."/>
            <person name="Simon-Colin C."/>
            <person name="Alain K."/>
        </authorList>
    </citation>
    <scope>NUCLEOTIDE SEQUENCE</scope>
    <source>
        <strain evidence="2">HW T2.11</strain>
    </source>
</reference>
<dbReference type="EMBL" id="JAESVB010000002">
    <property type="protein sequence ID" value="MCB8874991.1"/>
    <property type="molecule type" value="Genomic_DNA"/>
</dbReference>
<dbReference type="SUPFAM" id="SSF54593">
    <property type="entry name" value="Glyoxalase/Bleomycin resistance protein/Dihydroxybiphenyl dioxygenase"/>
    <property type="match status" value="1"/>
</dbReference>
<dbReference type="Proteomes" id="UP000708298">
    <property type="component" value="Unassembled WGS sequence"/>
</dbReference>
<protein>
    <submittedName>
        <fullName evidence="2">VOC family protein</fullName>
    </submittedName>
</protein>
<dbReference type="AlphaFoldDB" id="A0A963YQ13"/>
<dbReference type="InterPro" id="IPR037523">
    <property type="entry name" value="VOC_core"/>
</dbReference>
<reference evidence="2" key="2">
    <citation type="submission" date="2021-01" db="EMBL/GenBank/DDBJ databases">
        <authorList>
            <person name="Mieszkin S."/>
            <person name="Pouder E."/>
            <person name="Alain K."/>
        </authorList>
    </citation>
    <scope>NUCLEOTIDE SEQUENCE</scope>
    <source>
        <strain evidence="2">HW T2.11</strain>
    </source>
</reference>
<proteinExistence type="predicted"/>
<evidence type="ECO:0000313" key="3">
    <source>
        <dbReference type="Proteomes" id="UP000708298"/>
    </source>
</evidence>
<evidence type="ECO:0000313" key="2">
    <source>
        <dbReference type="EMBL" id="MCB8874991.1"/>
    </source>
</evidence>
<dbReference type="InterPro" id="IPR029068">
    <property type="entry name" value="Glyas_Bleomycin-R_OHBP_Dase"/>
</dbReference>
<keyword evidence="3" id="KW-1185">Reference proteome</keyword>
<dbReference type="PROSITE" id="PS51819">
    <property type="entry name" value="VOC"/>
    <property type="match status" value="1"/>
</dbReference>
<gene>
    <name evidence="2" type="ORF">ASILVAE211_07335</name>
</gene>
<dbReference type="Pfam" id="PF00903">
    <property type="entry name" value="Glyoxalase"/>
    <property type="match status" value="1"/>
</dbReference>
<dbReference type="PANTHER" id="PTHR36437:SF2">
    <property type="entry name" value="GLYOXALASE_BLEOMYCIN RESISTANCE PROTEIN_DIOXYGENASE"/>
    <property type="match status" value="1"/>
</dbReference>
<comment type="caution">
    <text evidence="2">The sequence shown here is derived from an EMBL/GenBank/DDBJ whole genome shotgun (WGS) entry which is preliminary data.</text>
</comment>
<evidence type="ECO:0000259" key="1">
    <source>
        <dbReference type="PROSITE" id="PS51819"/>
    </source>
</evidence>
<dbReference type="InterPro" id="IPR004360">
    <property type="entry name" value="Glyas_Fos-R_dOase_dom"/>
</dbReference>
<name>A0A963YQ13_9PROT</name>
<dbReference type="PANTHER" id="PTHR36437">
    <property type="entry name" value="GLYOXALASE/BLEOMYCIN RESISTANCE PROTEIN/DIOXYGENASE"/>
    <property type="match status" value="1"/>
</dbReference>
<accession>A0A963YQ13</accession>
<organism evidence="2 3">
    <name type="scientific">Acidisoma silvae</name>
    <dbReference type="NCBI Taxonomy" id="2802396"/>
    <lineage>
        <taxon>Bacteria</taxon>
        <taxon>Pseudomonadati</taxon>
        <taxon>Pseudomonadota</taxon>
        <taxon>Alphaproteobacteria</taxon>
        <taxon>Acetobacterales</taxon>
        <taxon>Acidocellaceae</taxon>
        <taxon>Acidisoma</taxon>
    </lineage>
</organism>